<dbReference type="RefSeq" id="WP_212963703.1">
    <property type="nucleotide sequence ID" value="NZ_BOQT01000018.1"/>
</dbReference>
<keyword evidence="2" id="KW-1185">Reference proteome</keyword>
<dbReference type="EMBL" id="BOQT01000018">
    <property type="protein sequence ID" value="GIN22585.1"/>
    <property type="molecule type" value="Genomic_DNA"/>
</dbReference>
<evidence type="ECO:0000313" key="1">
    <source>
        <dbReference type="EMBL" id="GIN22585.1"/>
    </source>
</evidence>
<accession>A0ABQ4KA33</accession>
<protein>
    <submittedName>
        <fullName evidence="1">Uncharacterized protein</fullName>
    </submittedName>
</protein>
<dbReference type="Proteomes" id="UP000680279">
    <property type="component" value="Unassembled WGS sequence"/>
</dbReference>
<proteinExistence type="predicted"/>
<organism evidence="1 2">
    <name type="scientific">Siminovitchia fordii</name>
    <dbReference type="NCBI Taxonomy" id="254759"/>
    <lineage>
        <taxon>Bacteria</taxon>
        <taxon>Bacillati</taxon>
        <taxon>Bacillota</taxon>
        <taxon>Bacilli</taxon>
        <taxon>Bacillales</taxon>
        <taxon>Bacillaceae</taxon>
        <taxon>Siminovitchia</taxon>
    </lineage>
</organism>
<sequence>MRLWVGNKHLTEETSESLRIWFERQSNEKVTQGQIQAILNEGTYDIKYEVDELDRPYNHIIIHSGGFSLYEYCKIFDEWKYVAPLMSNEDGVVYETYIPIEERKDGRLRIKQTAILNEQEITAAIEEYLHKKGYSPTNSEKWLWSWGSYPTVPKGLEVEVDEGYTE</sequence>
<reference evidence="1 2" key="1">
    <citation type="submission" date="2021-03" db="EMBL/GenBank/DDBJ databases">
        <title>Antimicrobial resistance genes in bacteria isolated from Japanese honey, and their potential for conferring macrolide and lincosamide resistance in the American foulbrood pathogen Paenibacillus larvae.</title>
        <authorList>
            <person name="Okamoto M."/>
            <person name="Kumagai M."/>
            <person name="Kanamori H."/>
            <person name="Takamatsu D."/>
        </authorList>
    </citation>
    <scope>NUCLEOTIDE SEQUENCE [LARGE SCALE GENOMIC DNA]</scope>
    <source>
        <strain evidence="1 2">J1TS3</strain>
    </source>
</reference>
<gene>
    <name evidence="1" type="ORF">J1TS3_37190</name>
</gene>
<comment type="caution">
    <text evidence="1">The sequence shown here is derived from an EMBL/GenBank/DDBJ whole genome shotgun (WGS) entry which is preliminary data.</text>
</comment>
<name>A0ABQ4KA33_9BACI</name>
<evidence type="ECO:0000313" key="2">
    <source>
        <dbReference type="Proteomes" id="UP000680279"/>
    </source>
</evidence>